<dbReference type="EMBL" id="JACEEZ010025572">
    <property type="protein sequence ID" value="KAG0699588.1"/>
    <property type="molecule type" value="Genomic_DNA"/>
</dbReference>
<dbReference type="Proteomes" id="UP000770661">
    <property type="component" value="Unassembled WGS sequence"/>
</dbReference>
<dbReference type="PANTHER" id="PTHR24394">
    <property type="entry name" value="ZINC FINGER PROTEIN"/>
    <property type="match status" value="1"/>
</dbReference>
<keyword evidence="4 8" id="KW-0863">Zinc-finger</keyword>
<dbReference type="PROSITE" id="PS50157">
    <property type="entry name" value="ZINC_FINGER_C2H2_2"/>
    <property type="match status" value="3"/>
</dbReference>
<sequence>MGAFVTLNEQSLKHLLETCHNCSKGNAAQVWMGNLSESVGREAVHLFSFLCCETVISAEGVTWHCEDAALESTAGRALSCLHPAPVTQDPADGEELKQFVEISVKSEECVKSVVDEDDGSCKVVLEKDPLLLEESPVLPASRGECASEGHTQDCDAKAANKSLRKNLVGILGQQDVLGGNVMNKSNTFPGNTKGNKYPETFTCEFCGKIFQGKERAYQFYYHRNREHTHEMTFKCDVCFKEFWGDRELLAHRVQHRDQGHVCHVCGQKFNAKKNLNVHLLVHAPSREHVCGYCGKAFRRKDHLTVHERIHTGVRPYQCQWCDSGYPQRHQLKLHIRKCPVLKQSEAKLCAT</sequence>
<keyword evidence="3" id="KW-0677">Repeat</keyword>
<feature type="domain" description="C2H2-type" evidence="9">
    <location>
        <begin position="260"/>
        <end position="287"/>
    </location>
</feature>
<evidence type="ECO:0000256" key="8">
    <source>
        <dbReference type="PROSITE-ProRule" id="PRU00042"/>
    </source>
</evidence>
<name>A0A8J8WMY7_CHIOP</name>
<proteinExistence type="predicted"/>
<keyword evidence="7" id="KW-0539">Nucleus</keyword>
<feature type="domain" description="C2H2-type" evidence="9">
    <location>
        <begin position="288"/>
        <end position="315"/>
    </location>
</feature>
<dbReference type="AlphaFoldDB" id="A0A8J8WMY7"/>
<evidence type="ECO:0000313" key="11">
    <source>
        <dbReference type="Proteomes" id="UP000770661"/>
    </source>
</evidence>
<feature type="domain" description="C2H2-type" evidence="9">
    <location>
        <begin position="233"/>
        <end position="260"/>
    </location>
</feature>
<dbReference type="GO" id="GO:0005634">
    <property type="term" value="C:nucleus"/>
    <property type="evidence" value="ECO:0007669"/>
    <property type="project" value="UniProtKB-SubCell"/>
</dbReference>
<evidence type="ECO:0000259" key="9">
    <source>
        <dbReference type="PROSITE" id="PS50157"/>
    </source>
</evidence>
<dbReference type="Gene3D" id="3.30.160.60">
    <property type="entry name" value="Classic Zinc Finger"/>
    <property type="match status" value="3"/>
</dbReference>
<dbReference type="PANTHER" id="PTHR24394:SF29">
    <property type="entry name" value="MYONEURIN"/>
    <property type="match status" value="1"/>
</dbReference>
<organism evidence="10 11">
    <name type="scientific">Chionoecetes opilio</name>
    <name type="common">Atlantic snow crab</name>
    <name type="synonym">Cancer opilio</name>
    <dbReference type="NCBI Taxonomy" id="41210"/>
    <lineage>
        <taxon>Eukaryota</taxon>
        <taxon>Metazoa</taxon>
        <taxon>Ecdysozoa</taxon>
        <taxon>Arthropoda</taxon>
        <taxon>Crustacea</taxon>
        <taxon>Multicrustacea</taxon>
        <taxon>Malacostraca</taxon>
        <taxon>Eumalacostraca</taxon>
        <taxon>Eucarida</taxon>
        <taxon>Decapoda</taxon>
        <taxon>Pleocyemata</taxon>
        <taxon>Brachyura</taxon>
        <taxon>Eubrachyura</taxon>
        <taxon>Majoidea</taxon>
        <taxon>Majidae</taxon>
        <taxon>Chionoecetes</taxon>
    </lineage>
</organism>
<reference evidence="10" key="1">
    <citation type="submission" date="2020-07" db="EMBL/GenBank/DDBJ databases">
        <title>The High-quality genome of the commercially important snow crab, Chionoecetes opilio.</title>
        <authorList>
            <person name="Jeong J.-H."/>
            <person name="Ryu S."/>
        </authorList>
    </citation>
    <scope>NUCLEOTIDE SEQUENCE</scope>
    <source>
        <strain evidence="10">MADBK_172401_WGS</strain>
        <tissue evidence="10">Digestive gland</tissue>
    </source>
</reference>
<evidence type="ECO:0000313" key="10">
    <source>
        <dbReference type="EMBL" id="KAG0699588.1"/>
    </source>
</evidence>
<evidence type="ECO:0000256" key="4">
    <source>
        <dbReference type="ARBA" id="ARBA00022771"/>
    </source>
</evidence>
<evidence type="ECO:0000256" key="2">
    <source>
        <dbReference type="ARBA" id="ARBA00022723"/>
    </source>
</evidence>
<keyword evidence="11" id="KW-1185">Reference proteome</keyword>
<dbReference type="FunFam" id="3.30.160.60:FF:000045">
    <property type="entry name" value="ZFP69 zinc finger protein B"/>
    <property type="match status" value="1"/>
</dbReference>
<gene>
    <name evidence="10" type="primary">ZNF300</name>
    <name evidence="10" type="ORF">GWK47_002952</name>
</gene>
<dbReference type="PROSITE" id="PS00028">
    <property type="entry name" value="ZINC_FINGER_C2H2_1"/>
    <property type="match status" value="3"/>
</dbReference>
<comment type="caution">
    <text evidence="10">The sequence shown here is derived from an EMBL/GenBank/DDBJ whole genome shotgun (WGS) entry which is preliminary data.</text>
</comment>
<dbReference type="OrthoDB" id="6077919at2759"/>
<keyword evidence="2" id="KW-0479">Metal-binding</keyword>
<evidence type="ECO:0000256" key="1">
    <source>
        <dbReference type="ARBA" id="ARBA00004123"/>
    </source>
</evidence>
<evidence type="ECO:0000256" key="6">
    <source>
        <dbReference type="ARBA" id="ARBA00023125"/>
    </source>
</evidence>
<dbReference type="GO" id="GO:0000981">
    <property type="term" value="F:DNA-binding transcription factor activity, RNA polymerase II-specific"/>
    <property type="evidence" value="ECO:0007669"/>
    <property type="project" value="TreeGrafter"/>
</dbReference>
<evidence type="ECO:0000256" key="3">
    <source>
        <dbReference type="ARBA" id="ARBA00022737"/>
    </source>
</evidence>
<accession>A0A8J8WMY7</accession>
<dbReference type="InterPro" id="IPR013087">
    <property type="entry name" value="Znf_C2H2_type"/>
</dbReference>
<dbReference type="GO" id="GO:0003677">
    <property type="term" value="F:DNA binding"/>
    <property type="evidence" value="ECO:0007669"/>
    <property type="project" value="UniProtKB-KW"/>
</dbReference>
<keyword evidence="5" id="KW-0862">Zinc</keyword>
<keyword evidence="6" id="KW-0238">DNA-binding</keyword>
<dbReference type="SMART" id="SM00355">
    <property type="entry name" value="ZnF_C2H2"/>
    <property type="match status" value="5"/>
</dbReference>
<dbReference type="SUPFAM" id="SSF57667">
    <property type="entry name" value="beta-beta-alpha zinc fingers"/>
    <property type="match status" value="3"/>
</dbReference>
<dbReference type="InterPro" id="IPR036236">
    <property type="entry name" value="Znf_C2H2_sf"/>
</dbReference>
<protein>
    <submittedName>
        <fullName evidence="10">Zinc finger protein 300</fullName>
    </submittedName>
</protein>
<dbReference type="Pfam" id="PF00096">
    <property type="entry name" value="zf-C2H2"/>
    <property type="match status" value="2"/>
</dbReference>
<evidence type="ECO:0000256" key="7">
    <source>
        <dbReference type="ARBA" id="ARBA00023242"/>
    </source>
</evidence>
<evidence type="ECO:0000256" key="5">
    <source>
        <dbReference type="ARBA" id="ARBA00022833"/>
    </source>
</evidence>
<dbReference type="GO" id="GO:0008270">
    <property type="term" value="F:zinc ion binding"/>
    <property type="evidence" value="ECO:0007669"/>
    <property type="project" value="UniProtKB-KW"/>
</dbReference>
<comment type="subcellular location">
    <subcellularLocation>
        <location evidence="1">Nucleus</location>
    </subcellularLocation>
</comment>